<dbReference type="Pfam" id="PF07669">
    <property type="entry name" value="Eco57I"/>
    <property type="match status" value="1"/>
</dbReference>
<dbReference type="AlphaFoldDB" id="A0A1N7FYI3"/>
<dbReference type="KEGG" id="hda:BB347_17835"/>
<organism evidence="13 14">
    <name type="scientific">Natronorubrum daqingense</name>
    <dbReference type="NCBI Taxonomy" id="588898"/>
    <lineage>
        <taxon>Archaea</taxon>
        <taxon>Methanobacteriati</taxon>
        <taxon>Methanobacteriota</taxon>
        <taxon>Stenosarchaea group</taxon>
        <taxon>Halobacteria</taxon>
        <taxon>Halobacteriales</taxon>
        <taxon>Natrialbaceae</taxon>
        <taxon>Natronorubrum</taxon>
    </lineage>
</organism>
<keyword evidence="14" id="KW-1185">Reference proteome</keyword>
<evidence type="ECO:0000256" key="1">
    <source>
        <dbReference type="ARBA" id="ARBA00006594"/>
    </source>
</evidence>
<dbReference type="SUPFAM" id="SSF53335">
    <property type="entry name" value="S-adenosyl-L-methionine-dependent methyltransferases"/>
    <property type="match status" value="1"/>
</dbReference>
<evidence type="ECO:0000256" key="4">
    <source>
        <dbReference type="ARBA" id="ARBA00022679"/>
    </source>
</evidence>
<dbReference type="InterPro" id="IPR002052">
    <property type="entry name" value="DNA_methylase_N6_adenine_CS"/>
</dbReference>
<reference evidence="13 14" key="2">
    <citation type="submission" date="2017-01" db="EMBL/GenBank/DDBJ databases">
        <authorList>
            <person name="Mah S.A."/>
            <person name="Swanson W.J."/>
            <person name="Moy G.W."/>
            <person name="Vacquier V.D."/>
        </authorList>
    </citation>
    <scope>NUCLEOTIDE SEQUENCE [LARGE SCALE GENOMIC DNA]</scope>
    <source>
        <strain evidence="13 14">CGMCC 1.8909</strain>
    </source>
</reference>
<dbReference type="GO" id="GO:0009007">
    <property type="term" value="F:site-specific DNA-methyltransferase (adenine-specific) activity"/>
    <property type="evidence" value="ECO:0007669"/>
    <property type="project" value="UniProtKB-EC"/>
</dbReference>
<comment type="catalytic activity">
    <reaction evidence="8">
        <text>a 2'-deoxyadenosine in DNA + S-adenosyl-L-methionine = an N(6)-methyl-2'-deoxyadenosine in DNA + S-adenosyl-L-homocysteine + H(+)</text>
        <dbReference type="Rhea" id="RHEA:15197"/>
        <dbReference type="Rhea" id="RHEA-COMP:12418"/>
        <dbReference type="Rhea" id="RHEA-COMP:12419"/>
        <dbReference type="ChEBI" id="CHEBI:15378"/>
        <dbReference type="ChEBI" id="CHEBI:57856"/>
        <dbReference type="ChEBI" id="CHEBI:59789"/>
        <dbReference type="ChEBI" id="CHEBI:90615"/>
        <dbReference type="ChEBI" id="CHEBI:90616"/>
        <dbReference type="EC" id="2.1.1.72"/>
    </reaction>
</comment>
<dbReference type="InterPro" id="IPR050953">
    <property type="entry name" value="N4_N6_ade-DNA_methylase"/>
</dbReference>
<dbReference type="PANTHER" id="PTHR33841:SF5">
    <property type="entry name" value="DNA METHYLASE (MODIFICATION METHYLASE) (METHYLTRANSFERASE)-RELATED"/>
    <property type="match status" value="1"/>
</dbReference>
<evidence type="ECO:0000313" key="14">
    <source>
        <dbReference type="Proteomes" id="UP000185687"/>
    </source>
</evidence>
<dbReference type="PROSITE" id="PS00092">
    <property type="entry name" value="N6_MTASE"/>
    <property type="match status" value="1"/>
</dbReference>
<dbReference type="PRINTS" id="PR00507">
    <property type="entry name" value="N12N6MTFRASE"/>
</dbReference>
<evidence type="ECO:0000256" key="2">
    <source>
        <dbReference type="ARBA" id="ARBA00011900"/>
    </source>
</evidence>
<evidence type="ECO:0000259" key="10">
    <source>
        <dbReference type="Pfam" id="PF07669"/>
    </source>
</evidence>
<dbReference type="PANTHER" id="PTHR33841">
    <property type="entry name" value="DNA METHYLTRANSFERASE YEEA-RELATED"/>
    <property type="match status" value="1"/>
</dbReference>
<feature type="domain" description="TaqI-like C-terminal specificity" evidence="11">
    <location>
        <begin position="820"/>
        <end position="965"/>
    </location>
</feature>
<evidence type="ECO:0000256" key="6">
    <source>
        <dbReference type="ARBA" id="ARBA00022747"/>
    </source>
</evidence>
<dbReference type="OrthoDB" id="170702at2157"/>
<evidence type="ECO:0000256" key="8">
    <source>
        <dbReference type="ARBA" id="ARBA00047942"/>
    </source>
</evidence>
<dbReference type="RefSeq" id="WP_076583989.1">
    <property type="nucleotide sequence ID" value="NZ_CP019329.1"/>
</dbReference>
<accession>A0A1N7FYI3</accession>
<dbReference type="Gene3D" id="3.90.1570.30">
    <property type="match status" value="1"/>
</dbReference>
<evidence type="ECO:0000313" key="12">
    <source>
        <dbReference type="EMBL" id="APX98566.1"/>
    </source>
</evidence>
<dbReference type="Pfam" id="PF12950">
    <property type="entry name" value="TaqI_C"/>
    <property type="match status" value="1"/>
</dbReference>
<dbReference type="EC" id="2.1.1.72" evidence="2"/>
<dbReference type="Gene3D" id="3.40.50.150">
    <property type="entry name" value="Vaccinia Virus protein VP39"/>
    <property type="match status" value="1"/>
</dbReference>
<reference evidence="12 15" key="1">
    <citation type="submission" date="2017-01" db="EMBL/GenBank/DDBJ databases">
        <title>Complete genome sequence of Haloterrigena daqingensis type strain (JX313T).</title>
        <authorList>
            <person name="Shuang W."/>
        </authorList>
    </citation>
    <scope>NUCLEOTIDE SEQUENCE [LARGE SCALE GENOMIC DNA]</scope>
    <source>
        <strain evidence="15">JX313</strain>
        <strain evidence="12">JX313T</strain>
        <plasmid evidence="15">Plasmid unnamed2</plasmid>
        <plasmid evidence="12">unnamed2</plasmid>
    </source>
</reference>
<dbReference type="GO" id="GO:0003677">
    <property type="term" value="F:DNA binding"/>
    <property type="evidence" value="ECO:0007669"/>
    <property type="project" value="UniProtKB-KW"/>
</dbReference>
<keyword evidence="6" id="KW-0680">Restriction system</keyword>
<dbReference type="Proteomes" id="UP000187321">
    <property type="component" value="Plasmid unnamed2"/>
</dbReference>
<feature type="coiled-coil region" evidence="9">
    <location>
        <begin position="1098"/>
        <end position="1125"/>
    </location>
</feature>
<keyword evidence="5" id="KW-0949">S-adenosyl-L-methionine</keyword>
<dbReference type="InterPro" id="IPR025931">
    <property type="entry name" value="TaqI_C"/>
</dbReference>
<evidence type="ECO:0000256" key="5">
    <source>
        <dbReference type="ARBA" id="ARBA00022691"/>
    </source>
</evidence>
<name>A0A1N7FYI3_9EURY</name>
<dbReference type="REBASE" id="188641">
    <property type="entry name" value="Hda313ORF17835P"/>
</dbReference>
<dbReference type="GeneID" id="30957844"/>
<dbReference type="GO" id="GO:0009307">
    <property type="term" value="P:DNA restriction-modification system"/>
    <property type="evidence" value="ECO:0007669"/>
    <property type="project" value="UniProtKB-KW"/>
</dbReference>
<dbReference type="InterPro" id="IPR029063">
    <property type="entry name" value="SAM-dependent_MTases_sf"/>
</dbReference>
<evidence type="ECO:0000313" key="13">
    <source>
        <dbReference type="EMBL" id="SIS05344.1"/>
    </source>
</evidence>
<feature type="domain" description="Type II methyltransferase M.TaqI-like" evidence="10">
    <location>
        <begin position="506"/>
        <end position="684"/>
    </location>
</feature>
<evidence type="ECO:0000259" key="11">
    <source>
        <dbReference type="Pfam" id="PF12950"/>
    </source>
</evidence>
<keyword evidence="7" id="KW-0238">DNA-binding</keyword>
<comment type="similarity">
    <text evidence="1">Belongs to the N(4)/N(6)-methyltransferase family.</text>
</comment>
<keyword evidence="4" id="KW-0808">Transferase</keyword>
<evidence type="ECO:0000256" key="3">
    <source>
        <dbReference type="ARBA" id="ARBA00022603"/>
    </source>
</evidence>
<keyword evidence="12" id="KW-0614">Plasmid</keyword>
<dbReference type="EMBL" id="FTNP01000008">
    <property type="protein sequence ID" value="SIS05344.1"/>
    <property type="molecule type" value="Genomic_DNA"/>
</dbReference>
<dbReference type="InterPro" id="IPR011639">
    <property type="entry name" value="MethylTrfase_TaqI-like_dom"/>
</dbReference>
<sequence length="1155" mass="134041">MSSGLDLSDAENERLQDILNEYAAIYREIDFEDRAEPDVVPRLINHLFINVLGHGESHYEQENDWNDIIFRDDDGNAVIVVEAKRRSINVEEGVEQGFEYCGERNYVEYFVSTNIDKFRLYKTCSPDDEDAITHGGFTAKLIADINFEALVNADTGRALTSEVDIAEYQDLLELNKLRREEVADISKFDEFDLPSGQIQSVSTDGGFENLLNALEKAINEYFMPYSLKKFDEFEEKHHALSERHQQLTDEIDTVRSPDSTNEEEVAELRQQISELKEDWEPYRRFWEDYKVWKQLSNRVGEEEAENKRIFCRESVYTQINKILFIRIAEDKNLLNTMVSNGGVHRYFDFWSDYAKYTGPQRDYRDLFDAACTEMTEIYEHLFSGSIFDWELRNGGGLNEIFQKTFWHLNHYDFEGVDRDLLGTLYEQHLPKEERQTLGEFYTPTEVVNFILDRLDYTADKPIENKDVLDPATGSGTFLVQAANRLVGRLESKGVEPKEALEIVQKRLHGLDINPFAVNIAQINLVFQIVDLYRDVKEEHPEYTIDNFKIYQTDSLKRGVDTKISGFHSDSIIRKYQQDKQEADAIKSGSYDIVVGNPPYVYYNDIPKGQRETYNKAFPSAAHRQYDMLILFIDSVRDWLNPGGEVGYITSNKFITNQYGEKLRKNLPRYVYLKEFIDFADAGVFEDAVNYPCVFVMERKTSEEEANTEEYKFPFVGVEEEMGDVAALLNHIKGHLGEEYSDEYINAFPVSSESLEEQSWKMIPSEDSTVLNAIQDGSGNQEFANLCDRIETGMQPGRLPPYLVTDEVIKEKDLEEEIIYPVLEGKEIRRWREPTPTRKVIYAHSDLDIDDYPNIKEHLRGYREELEERTTINNWWELRRGRPGAVTDEKKIITPDIAYYNNFTFVDGEIHLLNTIYYAVPKNEADYDFLAGLSNSIVMQFYMRMEAPTYRGSYLRYYGNVWGSLPLPDSDGSGLKEDIAEKTQEIIDFVNSLETADEVLQNPRKVYESFDVETLPLTEHRAIKSFNLSSVKIEEPVVDGNKITFQNLSVEIEFFDEYSEFQELVLEFLNVKTFEMADEIKKIELPEDESVLPEIMERLQLIQVELEDAGAEMRGLQEELDNLVMDLYGFDDEARELIRERTEAPTNPLDTRVVLD</sequence>
<gene>
    <name evidence="12" type="ORF">BB347_17835</name>
    <name evidence="13" type="ORF">SAMN05421809_3574</name>
</gene>
<dbReference type="Proteomes" id="UP000185687">
    <property type="component" value="Unassembled WGS sequence"/>
</dbReference>
<dbReference type="EMBL" id="CP019329">
    <property type="protein sequence ID" value="APX98566.1"/>
    <property type="molecule type" value="Genomic_DNA"/>
</dbReference>
<keyword evidence="3" id="KW-0489">Methyltransferase</keyword>
<dbReference type="GO" id="GO:0032259">
    <property type="term" value="P:methylation"/>
    <property type="evidence" value="ECO:0007669"/>
    <property type="project" value="UniProtKB-KW"/>
</dbReference>
<feature type="coiled-coil region" evidence="9">
    <location>
        <begin position="230"/>
        <end position="278"/>
    </location>
</feature>
<evidence type="ECO:0000256" key="7">
    <source>
        <dbReference type="ARBA" id="ARBA00023125"/>
    </source>
</evidence>
<evidence type="ECO:0000313" key="15">
    <source>
        <dbReference type="Proteomes" id="UP000187321"/>
    </source>
</evidence>
<protein>
    <recommendedName>
        <fullName evidence="2">site-specific DNA-methyltransferase (adenine-specific)</fullName>
        <ecNumber evidence="2">2.1.1.72</ecNumber>
    </recommendedName>
</protein>
<evidence type="ECO:0000256" key="9">
    <source>
        <dbReference type="SAM" id="Coils"/>
    </source>
</evidence>
<keyword evidence="9" id="KW-0175">Coiled coil</keyword>
<proteinExistence type="inferred from homology"/>
<geneLocation type="plasmid" evidence="12">
    <name>unnamed2</name>
</geneLocation>